<dbReference type="EMBL" id="CAUJNA010001328">
    <property type="protein sequence ID" value="CAJ1386079.1"/>
    <property type="molecule type" value="Genomic_DNA"/>
</dbReference>
<dbReference type="SUPFAM" id="SSF54791">
    <property type="entry name" value="Eukaryotic type KH-domain (KH-domain type I)"/>
    <property type="match status" value="2"/>
</dbReference>
<organism evidence="7 8">
    <name type="scientific">Effrenium voratum</name>
    <dbReference type="NCBI Taxonomy" id="2562239"/>
    <lineage>
        <taxon>Eukaryota</taxon>
        <taxon>Sar</taxon>
        <taxon>Alveolata</taxon>
        <taxon>Dinophyceae</taxon>
        <taxon>Suessiales</taxon>
        <taxon>Symbiodiniaceae</taxon>
        <taxon>Effrenium</taxon>
    </lineage>
</organism>
<evidence type="ECO:0000256" key="2">
    <source>
        <dbReference type="ARBA" id="ARBA00022695"/>
    </source>
</evidence>
<evidence type="ECO:0000256" key="1">
    <source>
        <dbReference type="ARBA" id="ARBA00022679"/>
    </source>
</evidence>
<comment type="caution">
    <text evidence="7">The sequence shown here is derived from an EMBL/GenBank/DDBJ whole genome shotgun (WGS) entry which is preliminary data.</text>
</comment>
<accession>A0AA36IEN5</accession>
<sequence>MDDDSSPEAWGWYGGGQDLPDHVWASCSMLKVSHWRQSMLQTWSWADRCRAHAAAHEALRSLQEREDTQSRSSATYRERQRPLQRCAYVPEFPHRPHAARVKVCRGGEGCFAEDASLSDAEEQSWEMHRRKAGLVAKLVCYISSAALQADFVLRGFRRSGAVVLSVSPAGPADRAGVQAGDRLVSINGQQDFACLETGDFSETEMPAKLVFMGMVGRITSEVRLISLEAPCEKSFTLAGEKAGELSKSAKKRAAKKVRDAAHAADAPPAPETTPEKPKAKAAAAPTPEPKAKPKEAAKAAAKPKATPKAKEEPPKQEPKAGAKAKGKAAPEAPKPKEAPKAKADPKAKAKAKVEPPPVEEPVPKAKGKAKAAAPAPEPKAVAKAAATKAAPKAKGGAQPPPKEEAGPERVEVVQPYAIDDGSGGDWEQSTGLSKKAEKRKEKQDMIKKQEAQMKKDQKMIPGMAPINSVPGMAQPPKAASKEEIAAFMARAAQKGAEAKAAVEAEQAQTTSMHTETIKVPENKIGIVIGPKGAKIKMIQEKTGVRIDTSGEMFTIAGKDKKEVELAHMAIKELVEKGYCSMAFEDFKEDAVPVHPTSFPDIIGKQGVTIKAFKTELNVEVKIPEVPKTSSTSSKKYKVTLAGKADDVKKAKDVLESIAKFGYHEITHPGQVEPWAYRPGPWESQTRRSDARRFIIGKAGSELRHIQNNYKARATGIG</sequence>
<name>A0AA36IEN5_9DINO</name>
<dbReference type="InterPro" id="IPR004088">
    <property type="entry name" value="KH_dom_type_1"/>
</dbReference>
<feature type="region of interest" description="Disordered" evidence="5">
    <location>
        <begin position="242"/>
        <end position="456"/>
    </location>
</feature>
<feature type="compositionally biased region" description="Low complexity" evidence="5">
    <location>
        <begin position="370"/>
        <end position="397"/>
    </location>
</feature>
<dbReference type="InterPro" id="IPR036612">
    <property type="entry name" value="KH_dom_type_1_sf"/>
</dbReference>
<proteinExistence type="predicted"/>
<gene>
    <name evidence="7" type="ORF">EVOR1521_LOCUS12531</name>
</gene>
<dbReference type="AlphaFoldDB" id="A0AA36IEN5"/>
<evidence type="ECO:0000259" key="6">
    <source>
        <dbReference type="PROSITE" id="PS50106"/>
    </source>
</evidence>
<dbReference type="PROSITE" id="PS50106">
    <property type="entry name" value="PDZ"/>
    <property type="match status" value="1"/>
</dbReference>
<dbReference type="InterPro" id="IPR036034">
    <property type="entry name" value="PDZ_sf"/>
</dbReference>
<dbReference type="CDD" id="cd02393">
    <property type="entry name" value="KH-I_PNPase"/>
    <property type="match status" value="1"/>
</dbReference>
<dbReference type="Pfam" id="PF00013">
    <property type="entry name" value="KH_1"/>
    <property type="match status" value="2"/>
</dbReference>
<evidence type="ECO:0000256" key="5">
    <source>
        <dbReference type="SAM" id="MobiDB-lite"/>
    </source>
</evidence>
<dbReference type="SUPFAM" id="SSF50156">
    <property type="entry name" value="PDZ domain-like"/>
    <property type="match status" value="1"/>
</dbReference>
<keyword evidence="1" id="KW-0808">Transferase</keyword>
<keyword evidence="8" id="KW-1185">Reference proteome</keyword>
<reference evidence="7" key="1">
    <citation type="submission" date="2023-08" db="EMBL/GenBank/DDBJ databases">
        <authorList>
            <person name="Chen Y."/>
            <person name="Shah S."/>
            <person name="Dougan E. K."/>
            <person name="Thang M."/>
            <person name="Chan C."/>
        </authorList>
    </citation>
    <scope>NUCLEOTIDE SEQUENCE</scope>
</reference>
<feature type="compositionally biased region" description="Basic and acidic residues" evidence="5">
    <location>
        <begin position="333"/>
        <end position="353"/>
    </location>
</feature>
<dbReference type="Gene3D" id="3.30.1370.10">
    <property type="entry name" value="K Homology domain, type 1"/>
    <property type="match status" value="2"/>
</dbReference>
<keyword evidence="2" id="KW-0548">Nucleotidyltransferase</keyword>
<dbReference type="GO" id="GO:0016779">
    <property type="term" value="F:nucleotidyltransferase activity"/>
    <property type="evidence" value="ECO:0007669"/>
    <property type="project" value="UniProtKB-KW"/>
</dbReference>
<keyword evidence="3 4" id="KW-0694">RNA-binding</keyword>
<dbReference type="InterPro" id="IPR001478">
    <property type="entry name" value="PDZ"/>
</dbReference>
<dbReference type="Gene3D" id="2.30.42.10">
    <property type="match status" value="1"/>
</dbReference>
<dbReference type="FunFam" id="3.30.1370.10:FF:000001">
    <property type="entry name" value="Polyribonucleotide nucleotidyltransferase"/>
    <property type="match status" value="1"/>
</dbReference>
<evidence type="ECO:0000313" key="8">
    <source>
        <dbReference type="Proteomes" id="UP001178507"/>
    </source>
</evidence>
<dbReference type="InterPro" id="IPR041489">
    <property type="entry name" value="PDZ_6"/>
</dbReference>
<evidence type="ECO:0000313" key="7">
    <source>
        <dbReference type="EMBL" id="CAJ1386079.1"/>
    </source>
</evidence>
<feature type="compositionally biased region" description="Basic and acidic residues" evidence="5">
    <location>
        <begin position="401"/>
        <end position="411"/>
    </location>
</feature>
<dbReference type="SMART" id="SM00322">
    <property type="entry name" value="KH"/>
    <property type="match status" value="2"/>
</dbReference>
<evidence type="ECO:0000256" key="3">
    <source>
        <dbReference type="ARBA" id="ARBA00022884"/>
    </source>
</evidence>
<protein>
    <recommendedName>
        <fullName evidence="6">PDZ domain-containing protein</fullName>
    </recommendedName>
</protein>
<dbReference type="Pfam" id="PF17820">
    <property type="entry name" value="PDZ_6"/>
    <property type="match status" value="1"/>
</dbReference>
<dbReference type="Proteomes" id="UP001178507">
    <property type="component" value="Unassembled WGS sequence"/>
</dbReference>
<feature type="compositionally biased region" description="Basic and acidic residues" evidence="5">
    <location>
        <begin position="434"/>
        <end position="456"/>
    </location>
</feature>
<feature type="compositionally biased region" description="Basic and acidic residues" evidence="5">
    <location>
        <begin position="308"/>
        <end position="320"/>
    </location>
</feature>
<feature type="compositionally biased region" description="Low complexity" evidence="5">
    <location>
        <begin position="321"/>
        <end position="331"/>
    </location>
</feature>
<dbReference type="GO" id="GO:0003723">
    <property type="term" value="F:RNA binding"/>
    <property type="evidence" value="ECO:0007669"/>
    <property type="project" value="UniProtKB-UniRule"/>
</dbReference>
<feature type="domain" description="PDZ" evidence="6">
    <location>
        <begin position="155"/>
        <end position="196"/>
    </location>
</feature>
<dbReference type="PROSITE" id="PS50084">
    <property type="entry name" value="KH_TYPE_1"/>
    <property type="match status" value="2"/>
</dbReference>
<evidence type="ECO:0000256" key="4">
    <source>
        <dbReference type="PROSITE-ProRule" id="PRU00117"/>
    </source>
</evidence>
<dbReference type="InterPro" id="IPR004087">
    <property type="entry name" value="KH_dom"/>
</dbReference>